<dbReference type="InterPro" id="IPR027417">
    <property type="entry name" value="P-loop_NTPase"/>
</dbReference>
<dbReference type="Proteomes" id="UP001652625">
    <property type="component" value="Chromosome 06"/>
</dbReference>
<dbReference type="Gene3D" id="3.40.850.10">
    <property type="entry name" value="Kinesin motor domain"/>
    <property type="match status" value="1"/>
</dbReference>
<dbReference type="SUPFAM" id="SSF52540">
    <property type="entry name" value="P-loop containing nucleoside triphosphate hydrolases"/>
    <property type="match status" value="1"/>
</dbReference>
<dbReference type="GeneID" id="100213070"/>
<evidence type="ECO:0000256" key="6">
    <source>
        <dbReference type="SAM" id="MobiDB-lite"/>
    </source>
</evidence>
<feature type="compositionally biased region" description="Low complexity" evidence="6">
    <location>
        <begin position="1176"/>
        <end position="1193"/>
    </location>
</feature>
<evidence type="ECO:0000256" key="5">
    <source>
        <dbReference type="PROSITE-ProRule" id="PRU00283"/>
    </source>
</evidence>
<dbReference type="InterPro" id="IPR036961">
    <property type="entry name" value="Kinesin_motor_dom_sf"/>
</dbReference>
<protein>
    <submittedName>
        <fullName evidence="9">Kinesin-related protein 10 isoform X8</fullName>
    </submittedName>
</protein>
<feature type="binding site" evidence="5">
    <location>
        <begin position="363"/>
        <end position="370"/>
    </location>
    <ligand>
        <name>ATP</name>
        <dbReference type="ChEBI" id="CHEBI:30616"/>
    </ligand>
</feature>
<dbReference type="PRINTS" id="PR00380">
    <property type="entry name" value="KINESINHEAVY"/>
</dbReference>
<keyword evidence="5" id="KW-0505">Motor protein</keyword>
<evidence type="ECO:0000259" key="7">
    <source>
        <dbReference type="PROSITE" id="PS50067"/>
    </source>
</evidence>
<sequence>MDSKYFYLRTSFFNISTAKFEYILHCFAKRICYACILNAYEMFYLMNEKMNSETSLYMMTNNVAENAAKSLIELNCIGCNNRLTELKRQSLRYMLIEYRKIVNGKGKLSLDNLLPLVYKNFRLEYDLLSGTSNGVCIDCGLHVEFLKKQALKFLGSTNIPSNVSKCHKEEKQVSLTNNVSNELESKSKNTDNTSHDLKLNSSRSTASPSAAHFFTEAAKMFNIPNKQNRKVSNKNSVSKDVTFLTNFQSIIKNMPPDNPPGLFKYIGRRVDGKVNVMLRIHSEDLCDSIIQVDQRKKHISIKQPTQLSGIPQHLQLTNASPKLYAFDAIFEHNLSQSKVSATALLDVLHAVINGGDGCLISYGAANVGKTKTMIGADTDNLNLGIIPCAITWLYNLIEDSKQRVGSRISVRISAVEVVGKSEVLKDLLAEQCSGCDSTDSSGGSPGIYLCEDPVGGTVQLGNVSEPQAVNAEKAAFLLDAALEARTKNAAGGGVNFSHMIFTIHVYQYRVDKGLKCGPGGSVPYSGGRSRLHMIDLSSINSNFDTDTHGAAPSHAGLGQIIVAMLNGFKQVPYRDSKITRLLKDSIGSPTCRSTLVAHISDHEKNFTKTCYTLQLTSKISKSRRKKNLNCCTSSDPSSCEESNSRYPNPAMVKTYGIDDTTCVNSDYNTSSAGEDSCDTVIYMGNGHISDRDLSDNEHPPSRSSYLAMKLKLPSSSEDENMESNTMLTNHKKVTCRSIPEQTKKTSEIGSETEALGKLNIKIGCQPRENVEKVVNVVAPLIVKNENKLSNDEAIKLSSFKEIRKQEKRIAKLLNSFDNETQRSNGYKSDTENKVVDLSCKIVDGYISAPENYKYKPVQIVKGTVRQSKDIFVSSNLEKNISCKIDKPCDFVSCKNLNVSNVLNKLIPETNLDELLNGLQEQQSSINNLKELSVDSPIKATENSLLTSCRTCENEVIEKKEKQFKICQNKSNDLKNQTYKIENLDHIISISTVPNFSVTKKPLSSIASPKFDRMLKTVNTFSSENNNQQKFPPKHFYARSYSKEDTISLSSINDSDDSDVASLCLSPASSRKQHPARLRYRWSTVFEEEEIKKQDKQYIKNNNQEIIVTLESEPRSGQSLLQKSNAVVTDQASSFLFSTPLSEQHIFKTPKSSKKFSLLSPKSDRKILKSKSENRMSAYSDSSSGIGSLNSQSSSLKSREEIKVLNDEKNMPQVSSKSKFWLFSRSFKKTPKVSGYLSDGNVTYSSYFSSRSKKFFGSRSISHNESGDGGHSSGYDTSITDGGTTSCAEDLTDNEGNGAKKKKRFLGFRRRLVNSSNVRIKKPLWLPNRHCQSDDEGMQIKVYEIDDPQKINKRPWKSQGGELVNHCRINELDQHHKLLKSLSKYGSNCVFDYSSQYPVELENKVFSTKLKTFQKNIQVVTCFDGSRKTTRI</sequence>
<keyword evidence="2 5" id="KW-0547">Nucleotide-binding</keyword>
<accession>A0ABM4C354</accession>
<comment type="subcellular location">
    <subcellularLocation>
        <location evidence="1">Cytoplasm</location>
        <location evidence="1">Cytoskeleton</location>
    </subcellularLocation>
</comment>
<name>A0ABM4C354_HYDVU</name>
<dbReference type="RefSeq" id="XP_065655983.1">
    <property type="nucleotide sequence ID" value="XM_065799911.1"/>
</dbReference>
<feature type="region of interest" description="Disordered" evidence="6">
    <location>
        <begin position="165"/>
        <end position="204"/>
    </location>
</feature>
<proteinExistence type="inferred from homology"/>
<dbReference type="PROSITE" id="PS50067">
    <property type="entry name" value="KINESIN_MOTOR_2"/>
    <property type="match status" value="1"/>
</dbReference>
<comment type="similarity">
    <text evidence="5">Belongs to the TRAFAC class myosin-kinesin ATPase superfamily. Kinesin family.</text>
</comment>
<dbReference type="PANTHER" id="PTHR21608:SF7">
    <property type="entry name" value="KINESIN-LIKE PROTEIN CG14535"/>
    <property type="match status" value="1"/>
</dbReference>
<dbReference type="PANTHER" id="PTHR21608">
    <property type="entry name" value="KINESIN-LIKE PROTEIN CG14535"/>
    <property type="match status" value="1"/>
</dbReference>
<evidence type="ECO:0000256" key="4">
    <source>
        <dbReference type="ARBA" id="ARBA00023212"/>
    </source>
</evidence>
<evidence type="ECO:0000256" key="3">
    <source>
        <dbReference type="ARBA" id="ARBA00022840"/>
    </source>
</evidence>
<keyword evidence="8" id="KW-1185">Reference proteome</keyword>
<feature type="region of interest" description="Disordered" evidence="6">
    <location>
        <begin position="1166"/>
        <end position="1193"/>
    </location>
</feature>
<gene>
    <name evidence="9" type="primary">LOC100213070</name>
</gene>
<dbReference type="InterPro" id="IPR001752">
    <property type="entry name" value="Kinesin_motor_dom"/>
</dbReference>
<keyword evidence="4" id="KW-0206">Cytoskeleton</keyword>
<dbReference type="Pfam" id="PF00225">
    <property type="entry name" value="Kinesin"/>
    <property type="match status" value="1"/>
</dbReference>
<organism evidence="8 9">
    <name type="scientific">Hydra vulgaris</name>
    <name type="common">Hydra</name>
    <name type="synonym">Hydra attenuata</name>
    <dbReference type="NCBI Taxonomy" id="6087"/>
    <lineage>
        <taxon>Eukaryota</taxon>
        <taxon>Metazoa</taxon>
        <taxon>Cnidaria</taxon>
        <taxon>Hydrozoa</taxon>
        <taxon>Hydroidolina</taxon>
        <taxon>Anthoathecata</taxon>
        <taxon>Aplanulata</taxon>
        <taxon>Hydridae</taxon>
        <taxon>Hydra</taxon>
    </lineage>
</organism>
<keyword evidence="3 5" id="KW-0067">ATP-binding</keyword>
<reference evidence="9" key="1">
    <citation type="submission" date="2025-08" db="UniProtKB">
        <authorList>
            <consortium name="RefSeq"/>
        </authorList>
    </citation>
    <scope>IDENTIFICATION</scope>
</reference>
<feature type="domain" description="Kinesin motor" evidence="7">
    <location>
        <begin position="273"/>
        <end position="622"/>
    </location>
</feature>
<evidence type="ECO:0000256" key="2">
    <source>
        <dbReference type="ARBA" id="ARBA00022741"/>
    </source>
</evidence>
<evidence type="ECO:0000256" key="1">
    <source>
        <dbReference type="ARBA" id="ARBA00004245"/>
    </source>
</evidence>
<dbReference type="SMART" id="SM00129">
    <property type="entry name" value="KISc"/>
    <property type="match status" value="1"/>
</dbReference>
<evidence type="ECO:0000313" key="9">
    <source>
        <dbReference type="RefSeq" id="XP_065655983.1"/>
    </source>
</evidence>
<dbReference type="InterPro" id="IPR027640">
    <property type="entry name" value="Kinesin-like_fam"/>
</dbReference>
<keyword evidence="4" id="KW-0963">Cytoplasm</keyword>
<feature type="compositionally biased region" description="Basic and acidic residues" evidence="6">
    <location>
        <begin position="183"/>
        <end position="198"/>
    </location>
</feature>
<evidence type="ECO:0000313" key="8">
    <source>
        <dbReference type="Proteomes" id="UP001652625"/>
    </source>
</evidence>
<feature type="compositionally biased region" description="Polar residues" evidence="6">
    <location>
        <begin position="173"/>
        <end position="182"/>
    </location>
</feature>